<evidence type="ECO:0000256" key="2">
    <source>
        <dbReference type="ARBA" id="ARBA00022695"/>
    </source>
</evidence>
<protein>
    <submittedName>
        <fullName evidence="9">Reverse transcriptase domain-containing protein</fullName>
    </submittedName>
</protein>
<dbReference type="PANTHER" id="PTHR37984">
    <property type="entry name" value="PROTEIN CBG26694"/>
    <property type="match status" value="1"/>
</dbReference>
<keyword evidence="5" id="KW-0378">Hydrolase</keyword>
<evidence type="ECO:0000256" key="6">
    <source>
        <dbReference type="ARBA" id="ARBA00022918"/>
    </source>
</evidence>
<evidence type="ECO:0000313" key="9">
    <source>
        <dbReference type="EMBL" id="GJT64123.1"/>
    </source>
</evidence>
<keyword evidence="4" id="KW-0255">Endonuclease</keyword>
<dbReference type="InterPro" id="IPR012337">
    <property type="entry name" value="RNaseH-like_sf"/>
</dbReference>
<dbReference type="CDD" id="cd09274">
    <property type="entry name" value="RNase_HI_RT_Ty3"/>
    <property type="match status" value="1"/>
</dbReference>
<organism evidence="9 10">
    <name type="scientific">Tanacetum coccineum</name>
    <dbReference type="NCBI Taxonomy" id="301880"/>
    <lineage>
        <taxon>Eukaryota</taxon>
        <taxon>Viridiplantae</taxon>
        <taxon>Streptophyta</taxon>
        <taxon>Embryophyta</taxon>
        <taxon>Tracheophyta</taxon>
        <taxon>Spermatophyta</taxon>
        <taxon>Magnoliopsida</taxon>
        <taxon>eudicotyledons</taxon>
        <taxon>Gunneridae</taxon>
        <taxon>Pentapetalae</taxon>
        <taxon>asterids</taxon>
        <taxon>campanulids</taxon>
        <taxon>Asterales</taxon>
        <taxon>Asteraceae</taxon>
        <taxon>Asteroideae</taxon>
        <taxon>Anthemideae</taxon>
        <taxon>Anthemidinae</taxon>
        <taxon>Tanacetum</taxon>
    </lineage>
</organism>
<dbReference type="Gene3D" id="1.10.340.70">
    <property type="match status" value="1"/>
</dbReference>
<dbReference type="SUPFAM" id="SSF56672">
    <property type="entry name" value="DNA/RNA polymerases"/>
    <property type="match status" value="1"/>
</dbReference>
<dbReference type="EMBL" id="BQNB010017517">
    <property type="protein sequence ID" value="GJT64123.1"/>
    <property type="molecule type" value="Genomic_DNA"/>
</dbReference>
<dbReference type="InterPro" id="IPR021109">
    <property type="entry name" value="Peptidase_aspartic_dom_sf"/>
</dbReference>
<keyword evidence="10" id="KW-1185">Reference proteome</keyword>
<dbReference type="InterPro" id="IPR043502">
    <property type="entry name" value="DNA/RNA_pol_sf"/>
</dbReference>
<accession>A0ABQ5FLA5</accession>
<dbReference type="InterPro" id="IPR041588">
    <property type="entry name" value="Integrase_H2C2"/>
</dbReference>
<evidence type="ECO:0000256" key="3">
    <source>
        <dbReference type="ARBA" id="ARBA00022722"/>
    </source>
</evidence>
<dbReference type="PROSITE" id="PS50994">
    <property type="entry name" value="INTEGRASE"/>
    <property type="match status" value="1"/>
</dbReference>
<keyword evidence="3" id="KW-0540">Nuclease</keyword>
<feature type="domain" description="Integrase catalytic" evidence="8">
    <location>
        <begin position="1089"/>
        <end position="1255"/>
    </location>
</feature>
<dbReference type="Gene3D" id="2.40.70.10">
    <property type="entry name" value="Acid Proteases"/>
    <property type="match status" value="1"/>
</dbReference>
<dbReference type="SUPFAM" id="SSF53098">
    <property type="entry name" value="Ribonuclease H-like"/>
    <property type="match status" value="1"/>
</dbReference>
<dbReference type="Gene3D" id="3.10.20.370">
    <property type="match status" value="1"/>
</dbReference>
<gene>
    <name evidence="9" type="ORF">Tco_1015603</name>
</gene>
<keyword evidence="1" id="KW-0808">Transferase</keyword>
<dbReference type="InterPro" id="IPR001584">
    <property type="entry name" value="Integrase_cat-core"/>
</dbReference>
<feature type="compositionally biased region" description="Low complexity" evidence="7">
    <location>
        <begin position="312"/>
        <end position="322"/>
    </location>
</feature>
<reference evidence="9" key="1">
    <citation type="journal article" date="2022" name="Int. J. Mol. Sci.">
        <title>Draft Genome of Tanacetum Coccineum: Genomic Comparison of Closely Related Tanacetum-Family Plants.</title>
        <authorList>
            <person name="Yamashiro T."/>
            <person name="Shiraishi A."/>
            <person name="Nakayama K."/>
            <person name="Satake H."/>
        </authorList>
    </citation>
    <scope>NUCLEOTIDE SEQUENCE</scope>
</reference>
<dbReference type="GO" id="GO:0003964">
    <property type="term" value="F:RNA-directed DNA polymerase activity"/>
    <property type="evidence" value="ECO:0007669"/>
    <property type="project" value="UniProtKB-KW"/>
</dbReference>
<evidence type="ECO:0000256" key="5">
    <source>
        <dbReference type="ARBA" id="ARBA00022801"/>
    </source>
</evidence>
<dbReference type="Pfam" id="PF17917">
    <property type="entry name" value="RT_RNaseH"/>
    <property type="match status" value="1"/>
</dbReference>
<feature type="region of interest" description="Disordered" evidence="7">
    <location>
        <begin position="273"/>
        <end position="339"/>
    </location>
</feature>
<sequence>MLEKPDNPPIDCYGRYRTIAQMLEAPTEVTRMRYSSTQAVSSDVAELKDMVRALILDRKNQTPASAPVKAVEQSCVTCGGGHSYQNCPATNSNMYHDNIQEYVSQAAAANFNQANSGYRPPMVSNQIRPPGFPPVQNPHANNQNNFNRGNNFNQNRGNNFNQGQIYRPPVHQPVVNQPIAHQGPAPQTHGVSRTDFERYVTANDAVLRNMQNQGQNLQSQMANLTDMLSKFVTANTASTSGSGTLPGNTITNPKEDLKGITTRSGVTIQGPKAVNHDTEVTKDTMPPADNGSTEDVQPPVVQNQTRNPNPEPNVAPVNTPVPKASIPFPSRRNDEKRKEKANDQIEKFYEIFRDLSFEISFTDALMLMPKFASTLKTLIGNKEKLSELARTPLNENCSAVILNKLPKKLGDPGRFLIPCEFTGITTCNALADLGASINLMPYSVWKDLALPELTPTCMTLELADRSITEPIGIAKDVRLMVGKFQFPADFVVVDFEPDPRVPLILGRCFLKTSHALIDVYGGEITLRVGKEAITFNLDQTSKYTADYDHMTANKIDVIEMACDEYSQEVSKDFQTRDREWANPLHILKDDPTSSEVDPTYQDPEGDILILEAILNSEPPPPLPNHEQYMPGGRKELKLCEAKTVEPSINEPPEVELKELPPHLEYAFLEGDDKLPVIIAKDLKDEEKAALLKVLKSHKRAIAWKLSDIKGVSPEFCTHKILMEEDYEPSVQSQRSPWVSPVHCVPKKGGMTVITNEENELIPTRLVTGWRDFSKIARPMTHLLEKETPFVFSEECVDSFNTLKRRLTEAPILIAPDWDLPFELMCDASDFAIGAVLGQRKNKHFQPIHYASKTMNEAQTHYTTTEKELLAVVYAFEKFRSYLVMSKSIVYTDHSAIKYLFAKKDAKARLMRWILLLQEFDIEIRDKKGAENLAADHLSRLENPHQDKLENKEINEAFPLETLGSIALQDQSTPWFADFANYHAGKFVIKGMTSQQKNKFFKDVKHYFWDDPFLFLICADQVIRRCVSGQEALDILKACHSGPTGGHYGANYTARKVFDSGFYWPTIYKDAHDFVTRCDICQRQGKITQRDEMPQNSIQVCEIFDIWGIDFMGPFPSSRGNKYILVAVDYLSKWVEAKALPTNDARVVCKFLKTLFSRFGAPRAIISDRGTHFCNDQFTKVMLKYGVTHRLSTAYHPQTSGQVEVSNRGLKRILERTVGENRASWSDKLDDALWAFRTAYKTPIGCTPYKLVYGKACHLPIELEHKAYWALKHTNFDVQTAGDHRKVQLNELNELRDQAYENSLIYKEKTKRIHDAKIKNRVFNVGDRVLLFNSRLKIFSGKLKSRWSGPFTVVQVFPYGTVELSQNSGPNFKVNGHRIKHYFGGDIPTKVVPDLQTFPMDQ</sequence>
<proteinExistence type="predicted"/>
<dbReference type="Proteomes" id="UP001151760">
    <property type="component" value="Unassembled WGS sequence"/>
</dbReference>
<evidence type="ECO:0000256" key="4">
    <source>
        <dbReference type="ARBA" id="ARBA00022759"/>
    </source>
</evidence>
<keyword evidence="6 9" id="KW-0695">RNA-directed DNA polymerase</keyword>
<evidence type="ECO:0000259" key="8">
    <source>
        <dbReference type="PROSITE" id="PS50994"/>
    </source>
</evidence>
<name>A0ABQ5FLA5_9ASTR</name>
<feature type="region of interest" description="Disordered" evidence="7">
    <location>
        <begin position="140"/>
        <end position="163"/>
    </location>
</feature>
<keyword evidence="2" id="KW-0548">Nucleotidyltransferase</keyword>
<dbReference type="InterPro" id="IPR041373">
    <property type="entry name" value="RT_RNaseH"/>
</dbReference>
<comment type="caution">
    <text evidence="9">The sequence shown here is derived from an EMBL/GenBank/DDBJ whole genome shotgun (WGS) entry which is preliminary data.</text>
</comment>
<evidence type="ECO:0000313" key="10">
    <source>
        <dbReference type="Proteomes" id="UP001151760"/>
    </source>
</evidence>
<dbReference type="PANTHER" id="PTHR37984:SF5">
    <property type="entry name" value="PROTEIN NYNRIN-LIKE"/>
    <property type="match status" value="1"/>
</dbReference>
<dbReference type="InterPro" id="IPR050951">
    <property type="entry name" value="Retrovirus_Pol_polyprotein"/>
</dbReference>
<evidence type="ECO:0000256" key="1">
    <source>
        <dbReference type="ARBA" id="ARBA00022679"/>
    </source>
</evidence>
<evidence type="ECO:0000256" key="7">
    <source>
        <dbReference type="SAM" id="MobiDB-lite"/>
    </source>
</evidence>
<dbReference type="CDD" id="cd00303">
    <property type="entry name" value="retropepsin_like"/>
    <property type="match status" value="1"/>
</dbReference>
<dbReference type="Pfam" id="PF17921">
    <property type="entry name" value="Integrase_H2C2"/>
    <property type="match status" value="1"/>
</dbReference>
<dbReference type="InterPro" id="IPR036397">
    <property type="entry name" value="RNaseH_sf"/>
</dbReference>
<dbReference type="Pfam" id="PF00665">
    <property type="entry name" value="rve"/>
    <property type="match status" value="1"/>
</dbReference>
<dbReference type="Gene3D" id="3.30.420.10">
    <property type="entry name" value="Ribonuclease H-like superfamily/Ribonuclease H"/>
    <property type="match status" value="1"/>
</dbReference>
<reference evidence="9" key="2">
    <citation type="submission" date="2022-01" db="EMBL/GenBank/DDBJ databases">
        <authorList>
            <person name="Yamashiro T."/>
            <person name="Shiraishi A."/>
            <person name="Satake H."/>
            <person name="Nakayama K."/>
        </authorList>
    </citation>
    <scope>NUCLEOTIDE SEQUENCE</scope>
</reference>
<feature type="compositionally biased region" description="Polar residues" evidence="7">
    <location>
        <begin position="290"/>
        <end position="306"/>
    </location>
</feature>